<comment type="caution">
    <text evidence="11">The sequence shown here is derived from an EMBL/GenBank/DDBJ whole genome shotgun (WGS) entry which is preliminary data.</text>
</comment>
<dbReference type="CDD" id="cd04860">
    <property type="entry name" value="AE_Prim_S"/>
    <property type="match status" value="1"/>
</dbReference>
<keyword evidence="5" id="KW-0548">Nucleotidyltransferase</keyword>
<evidence type="ECO:0000256" key="3">
    <source>
        <dbReference type="ARBA" id="ARBA00022515"/>
    </source>
</evidence>
<feature type="compositionally biased region" description="Basic and acidic residues" evidence="10">
    <location>
        <begin position="1"/>
        <end position="13"/>
    </location>
</feature>
<keyword evidence="7" id="KW-0479">Metal-binding</keyword>
<evidence type="ECO:0000256" key="1">
    <source>
        <dbReference type="ARBA" id="ARBA00009762"/>
    </source>
</evidence>
<keyword evidence="12" id="KW-1185">Reference proteome</keyword>
<feature type="region of interest" description="Disordered" evidence="10">
    <location>
        <begin position="1"/>
        <end position="56"/>
    </location>
</feature>
<dbReference type="EC" id="2.7.7.-" evidence="9"/>
<keyword evidence="4 9" id="KW-0808">Transferase</keyword>
<keyword evidence="2 9" id="KW-0240">DNA-directed RNA polymerase</keyword>
<keyword evidence="3 9" id="KW-0639">Primosome</keyword>
<comment type="similarity">
    <text evidence="1 9">Belongs to the eukaryotic-type primase small subunit family.</text>
</comment>
<dbReference type="InterPro" id="IPR002755">
    <property type="entry name" value="DNA_primase_S"/>
</dbReference>
<dbReference type="EMBL" id="JARPMG010000003">
    <property type="protein sequence ID" value="KAJ8101748.1"/>
    <property type="molecule type" value="Genomic_DNA"/>
</dbReference>
<gene>
    <name evidence="11" type="ORF">POJ06DRAFT_193717</name>
</gene>
<evidence type="ECO:0000313" key="11">
    <source>
        <dbReference type="EMBL" id="KAJ8101748.1"/>
    </source>
</evidence>
<dbReference type="GO" id="GO:0003899">
    <property type="term" value="F:DNA-directed RNA polymerase activity"/>
    <property type="evidence" value="ECO:0007669"/>
    <property type="project" value="InterPro"/>
</dbReference>
<dbReference type="GeneID" id="80880088"/>
<dbReference type="Gene3D" id="3.90.920.10">
    <property type="entry name" value="DNA primase, PRIM domain"/>
    <property type="match status" value="1"/>
</dbReference>
<dbReference type="GO" id="GO:0046872">
    <property type="term" value="F:metal ion binding"/>
    <property type="evidence" value="ECO:0007669"/>
    <property type="project" value="UniProtKB-KW"/>
</dbReference>
<organism evidence="11 12">
    <name type="scientific">Lipomyces tetrasporus</name>
    <dbReference type="NCBI Taxonomy" id="54092"/>
    <lineage>
        <taxon>Eukaryota</taxon>
        <taxon>Fungi</taxon>
        <taxon>Dikarya</taxon>
        <taxon>Ascomycota</taxon>
        <taxon>Saccharomycotina</taxon>
        <taxon>Lipomycetes</taxon>
        <taxon>Lipomycetales</taxon>
        <taxon>Lipomycetaceae</taxon>
        <taxon>Lipomyces</taxon>
    </lineage>
</organism>
<sequence>MPHFEGDIEKIGMEESSSPQSSSSAVHELERDAAEASSPPAVGVHDAANLNDMNDNDDRQFEFEEFTEEEIEAAATSVPESRPSVNIPPHSAIQSAGPGATPELMEMFYQRLFPFKALFQWLNHFPSPTSSFTNREIAFTLQNDAYLRYQSFPTYDAMKKEVIRLNPSRFEIGPVYSANPRDRKIVRKAAFRPLEKELVFDIDMTDYDEIRTCCSGTKICNKCWNFITVAIKVLDVALRVDFGFKHVLWVYSGRRGAHAWVCDKRARELDDAKRRAVASYLELVRGGAQSNKKVNLKRPLHPMVTRSLNILRESFSSTILVDQDPWRAPEHVDKLLKLLPDKALNQELKKRWETTSDQSSASKWADIDSLAQQGVSKSLDAKELKEAKQDVVLEYLYPRLDAEVSKHLNHLLKSPFCIHPGTGRVCVPINSARPETFDPMDVPTVSQLIDEIDEYDATHGTSESSEKLADYEKTSLKPYVEYFHRFVSDLMKEEMKEKRQLDQENGESLDF</sequence>
<dbReference type="PANTHER" id="PTHR10536">
    <property type="entry name" value="DNA PRIMASE SMALL SUBUNIT"/>
    <property type="match status" value="1"/>
</dbReference>
<dbReference type="InterPro" id="IPR014052">
    <property type="entry name" value="DNA_primase_ssu_euk/arc"/>
</dbReference>
<evidence type="ECO:0000256" key="2">
    <source>
        <dbReference type="ARBA" id="ARBA00022478"/>
    </source>
</evidence>
<evidence type="ECO:0000256" key="10">
    <source>
        <dbReference type="SAM" id="MobiDB-lite"/>
    </source>
</evidence>
<evidence type="ECO:0000256" key="4">
    <source>
        <dbReference type="ARBA" id="ARBA00022679"/>
    </source>
</evidence>
<evidence type="ECO:0000256" key="5">
    <source>
        <dbReference type="ARBA" id="ARBA00022695"/>
    </source>
</evidence>
<dbReference type="FunFam" id="3.90.920.10:FF:000002">
    <property type="entry name" value="DNA primase"/>
    <property type="match status" value="1"/>
</dbReference>
<evidence type="ECO:0000256" key="6">
    <source>
        <dbReference type="ARBA" id="ARBA00022705"/>
    </source>
</evidence>
<dbReference type="NCBIfam" id="TIGR00335">
    <property type="entry name" value="primase_sml"/>
    <property type="match status" value="1"/>
</dbReference>
<dbReference type="Proteomes" id="UP001217417">
    <property type="component" value="Unassembled WGS sequence"/>
</dbReference>
<evidence type="ECO:0000313" key="12">
    <source>
        <dbReference type="Proteomes" id="UP001217417"/>
    </source>
</evidence>
<reference evidence="11" key="1">
    <citation type="submission" date="2023-03" db="EMBL/GenBank/DDBJ databases">
        <title>Near-Complete genome sequence of Lipomyces tetrasporous NRRL Y-64009, an oleaginous yeast capable of growing on lignocellulosic hydrolysates.</title>
        <authorList>
            <consortium name="Lawrence Berkeley National Laboratory"/>
            <person name="Jagtap S.S."/>
            <person name="Liu J.-J."/>
            <person name="Walukiewicz H.E."/>
            <person name="Pangilinan J."/>
            <person name="Lipzen A."/>
            <person name="Ahrendt S."/>
            <person name="Koriabine M."/>
            <person name="Cobaugh K."/>
            <person name="Salamov A."/>
            <person name="Yoshinaga Y."/>
            <person name="Ng V."/>
            <person name="Daum C."/>
            <person name="Grigoriev I.V."/>
            <person name="Slininger P.J."/>
            <person name="Dien B.S."/>
            <person name="Jin Y.-S."/>
            <person name="Rao C.V."/>
        </authorList>
    </citation>
    <scope>NUCLEOTIDE SEQUENCE</scope>
    <source>
        <strain evidence="11">NRRL Y-64009</strain>
    </source>
</reference>
<accession>A0AAD7QUY3</accession>
<protein>
    <recommendedName>
        <fullName evidence="9">DNA primase</fullName>
        <ecNumber evidence="9">2.7.7.-</ecNumber>
    </recommendedName>
</protein>
<proteinExistence type="inferred from homology"/>
<dbReference type="GO" id="GO:0005658">
    <property type="term" value="C:alpha DNA polymerase:primase complex"/>
    <property type="evidence" value="ECO:0007669"/>
    <property type="project" value="UniProtKB-ARBA"/>
</dbReference>
<dbReference type="RefSeq" id="XP_056045198.1">
    <property type="nucleotide sequence ID" value="XM_056184922.1"/>
</dbReference>
<evidence type="ECO:0000256" key="7">
    <source>
        <dbReference type="ARBA" id="ARBA00022723"/>
    </source>
</evidence>
<dbReference type="Pfam" id="PF01896">
    <property type="entry name" value="DNA_primase_S"/>
    <property type="match status" value="1"/>
</dbReference>
<evidence type="ECO:0000256" key="8">
    <source>
        <dbReference type="ARBA" id="ARBA00023163"/>
    </source>
</evidence>
<evidence type="ECO:0000256" key="9">
    <source>
        <dbReference type="RuleBase" id="RU003514"/>
    </source>
</evidence>
<dbReference type="GO" id="GO:0006269">
    <property type="term" value="P:DNA replication, synthesis of primer"/>
    <property type="evidence" value="ECO:0007669"/>
    <property type="project" value="UniProtKB-KW"/>
</dbReference>
<name>A0AAD7QUY3_9ASCO</name>
<dbReference type="AlphaFoldDB" id="A0AAD7QUY3"/>
<keyword evidence="6 9" id="KW-0235">DNA replication</keyword>
<dbReference type="SUPFAM" id="SSF56747">
    <property type="entry name" value="Prim-pol domain"/>
    <property type="match status" value="1"/>
</dbReference>
<keyword evidence="8" id="KW-0804">Transcription</keyword>